<keyword evidence="1" id="KW-0479">Metal-binding</keyword>
<dbReference type="GO" id="GO:0008270">
    <property type="term" value="F:zinc ion binding"/>
    <property type="evidence" value="ECO:0007669"/>
    <property type="project" value="UniProtKB-KW"/>
</dbReference>
<dbReference type="SMART" id="SM00343">
    <property type="entry name" value="ZnF_C2HC"/>
    <property type="match status" value="1"/>
</dbReference>
<reference evidence="4" key="2">
    <citation type="submission" date="2014-07" db="EMBL/GenBank/DDBJ databases">
        <authorList>
            <person name="Hull J."/>
        </authorList>
    </citation>
    <scope>NUCLEOTIDE SEQUENCE</scope>
</reference>
<dbReference type="InterPro" id="IPR036875">
    <property type="entry name" value="Znf_CCHC_sf"/>
</dbReference>
<dbReference type="PANTHER" id="PTHR37984">
    <property type="entry name" value="PROTEIN CBG26694"/>
    <property type="match status" value="1"/>
</dbReference>
<dbReference type="Pfam" id="PF00098">
    <property type="entry name" value="zf-CCHC"/>
    <property type="match status" value="1"/>
</dbReference>
<dbReference type="PANTHER" id="PTHR37984:SF13">
    <property type="entry name" value="RIBONUCLEASE H"/>
    <property type="match status" value="1"/>
</dbReference>
<evidence type="ECO:0000256" key="1">
    <source>
        <dbReference type="PROSITE-ProRule" id="PRU00047"/>
    </source>
</evidence>
<dbReference type="PROSITE" id="PS50158">
    <property type="entry name" value="ZF_CCHC"/>
    <property type="match status" value="1"/>
</dbReference>
<feature type="domain" description="CCHC-type" evidence="3">
    <location>
        <begin position="267"/>
        <end position="282"/>
    </location>
</feature>
<feature type="region of interest" description="Disordered" evidence="2">
    <location>
        <begin position="1"/>
        <end position="25"/>
    </location>
</feature>
<keyword evidence="1" id="KW-0863">Zinc-finger</keyword>
<gene>
    <name evidence="4" type="ORF">CM83_81556</name>
</gene>
<sequence>MARRGTRNVVGRTGTRSGSDVNNGDEEYDAELAKNVVRFSAPPFDEEGSWVDYESQFILRCKVKGLGENTPQATEARRDLLLAYVGATPLKKVKNFMLPANVCNMSFNDLLKAFRSIYKPTRTIFSARLEFEQCLRQQDETFASFVTRLKELAAFCNYGRSFEERVRDRFAGGIRFPEFEVEIRQRWPQGENPDESELKLQQILDLAESMSRARKELQDKTADDQTVSKVNRATENNSMERLATKNQCFKCGLSHNKEIKCPASQSKCYKCEQVGHFARKCRARRVRQVGMENKEDRDNDTENDDEEENRIDHLIINRVENRNRIPQAKITVKVNEIEVVMEFDSGARASIIGRTLWKRIGSPKLNRCQSKFVAYGNN</sequence>
<dbReference type="GO" id="GO:0003676">
    <property type="term" value="F:nucleic acid binding"/>
    <property type="evidence" value="ECO:0007669"/>
    <property type="project" value="InterPro"/>
</dbReference>
<dbReference type="InterPro" id="IPR001878">
    <property type="entry name" value="Znf_CCHC"/>
</dbReference>
<feature type="compositionally biased region" description="Low complexity" evidence="2">
    <location>
        <begin position="7"/>
        <end position="16"/>
    </location>
</feature>
<dbReference type="InterPro" id="IPR050951">
    <property type="entry name" value="Retrovirus_Pol_polyprotein"/>
</dbReference>
<dbReference type="AlphaFoldDB" id="A0A0A9Y8R1"/>
<reference evidence="4" key="1">
    <citation type="journal article" date="2014" name="PLoS ONE">
        <title>Transcriptome-Based Identification of ABC Transporters in the Western Tarnished Plant Bug Lygus hesperus.</title>
        <authorList>
            <person name="Hull J.J."/>
            <person name="Chaney K."/>
            <person name="Geib S.M."/>
            <person name="Fabrick J.A."/>
            <person name="Brent C.S."/>
            <person name="Walsh D."/>
            <person name="Lavine L.C."/>
        </authorList>
    </citation>
    <scope>NUCLEOTIDE SEQUENCE</scope>
</reference>
<dbReference type="EMBL" id="GBHO01017669">
    <property type="protein sequence ID" value="JAG25935.1"/>
    <property type="molecule type" value="Transcribed_RNA"/>
</dbReference>
<keyword evidence="1" id="KW-0862">Zinc</keyword>
<dbReference type="SUPFAM" id="SSF57756">
    <property type="entry name" value="Retrovirus zinc finger-like domains"/>
    <property type="match status" value="1"/>
</dbReference>
<accession>A0A0A9Y8R1</accession>
<evidence type="ECO:0000256" key="2">
    <source>
        <dbReference type="SAM" id="MobiDB-lite"/>
    </source>
</evidence>
<dbReference type="Gene3D" id="4.10.60.10">
    <property type="entry name" value="Zinc finger, CCHC-type"/>
    <property type="match status" value="1"/>
</dbReference>
<proteinExistence type="predicted"/>
<evidence type="ECO:0000313" key="4">
    <source>
        <dbReference type="EMBL" id="JAG25935.1"/>
    </source>
</evidence>
<protein>
    <submittedName>
        <fullName evidence="4">Uncharacterized protein K02A2.6</fullName>
    </submittedName>
</protein>
<evidence type="ECO:0000259" key="3">
    <source>
        <dbReference type="PROSITE" id="PS50158"/>
    </source>
</evidence>
<organism evidence="4">
    <name type="scientific">Lygus hesperus</name>
    <name type="common">Western plant bug</name>
    <dbReference type="NCBI Taxonomy" id="30085"/>
    <lineage>
        <taxon>Eukaryota</taxon>
        <taxon>Metazoa</taxon>
        <taxon>Ecdysozoa</taxon>
        <taxon>Arthropoda</taxon>
        <taxon>Hexapoda</taxon>
        <taxon>Insecta</taxon>
        <taxon>Pterygota</taxon>
        <taxon>Neoptera</taxon>
        <taxon>Paraneoptera</taxon>
        <taxon>Hemiptera</taxon>
        <taxon>Heteroptera</taxon>
        <taxon>Panheteroptera</taxon>
        <taxon>Cimicomorpha</taxon>
        <taxon>Miridae</taxon>
        <taxon>Mirini</taxon>
        <taxon>Lygus</taxon>
    </lineage>
</organism>
<name>A0A0A9Y8R1_LYGHE</name>
<feature type="non-terminal residue" evidence="4">
    <location>
        <position position="378"/>
    </location>
</feature>